<dbReference type="EMBL" id="CVRY01000002">
    <property type="protein sequence ID" value="CRL60364.1"/>
    <property type="molecule type" value="Genomic_DNA"/>
</dbReference>
<proteinExistence type="predicted"/>
<dbReference type="Pfam" id="PF06041">
    <property type="entry name" value="DUF924"/>
    <property type="match status" value="1"/>
</dbReference>
<dbReference type="InterPro" id="IPR010323">
    <property type="entry name" value="DUF924"/>
</dbReference>
<evidence type="ECO:0000313" key="2">
    <source>
        <dbReference type="Proteomes" id="UP000183920"/>
    </source>
</evidence>
<evidence type="ECO:0008006" key="3">
    <source>
        <dbReference type="Google" id="ProtNLM"/>
    </source>
</evidence>
<dbReference type="AlphaFoldDB" id="A0A0G4Q3X8"/>
<dbReference type="Proteomes" id="UP000183920">
    <property type="component" value="Unassembled WGS sequence"/>
</dbReference>
<dbReference type="Gene3D" id="1.20.58.320">
    <property type="entry name" value="TPR-like"/>
    <property type="match status" value="1"/>
</dbReference>
<dbReference type="RefSeq" id="WP_072063152.1">
    <property type="nucleotide sequence ID" value="NZ_CVRY01000002.1"/>
</dbReference>
<dbReference type="Gene3D" id="1.25.40.10">
    <property type="entry name" value="Tetratricopeptide repeat domain"/>
    <property type="match status" value="1"/>
</dbReference>
<protein>
    <recommendedName>
        <fullName evidence="3">DUF924 domain-containing protein</fullName>
    </recommendedName>
</protein>
<sequence length="180" mass="21475">MIPYQSTLTFWFEECTPEQWFKKDLQFDKEISRRFGELWLSASRGELASWRETIEGRLAEIIILDQFSRNIWRDTPKAFAQDNMALILAQEAIRLPEYLTLTPVKRKFMIMPFMHSESAKIHQDAVIFFSQINDENTYQYELRHKEIIDKYGRYPHRNEILGRTSTPEELDFLQQPGSSF</sequence>
<reference evidence="2" key="1">
    <citation type="submission" date="2015-06" db="EMBL/GenBank/DDBJ databases">
        <authorList>
            <person name="Urmite Genomes"/>
        </authorList>
    </citation>
    <scope>NUCLEOTIDE SEQUENCE [LARGE SCALE GENOMIC DNA]</scope>
    <source>
        <strain evidence="2">CSUR P1867</strain>
    </source>
</reference>
<evidence type="ECO:0000313" key="1">
    <source>
        <dbReference type="EMBL" id="CRL60364.1"/>
    </source>
</evidence>
<organism evidence="1 2">
    <name type="scientific">Proteus penneri</name>
    <dbReference type="NCBI Taxonomy" id="102862"/>
    <lineage>
        <taxon>Bacteria</taxon>
        <taxon>Pseudomonadati</taxon>
        <taxon>Pseudomonadota</taxon>
        <taxon>Gammaproteobacteria</taxon>
        <taxon>Enterobacterales</taxon>
        <taxon>Morganellaceae</taxon>
        <taxon>Proteus</taxon>
    </lineage>
</organism>
<accession>A0A0G4Q3X8</accession>
<name>A0A0G4Q3X8_9GAMM</name>
<gene>
    <name evidence="1" type="ORF">BN1804_00932</name>
</gene>
<dbReference type="SUPFAM" id="SSF48452">
    <property type="entry name" value="TPR-like"/>
    <property type="match status" value="1"/>
</dbReference>
<dbReference type="InterPro" id="IPR011990">
    <property type="entry name" value="TPR-like_helical_dom_sf"/>
</dbReference>